<evidence type="ECO:0000313" key="1">
    <source>
        <dbReference type="EnsemblPlants" id="AVESA.00010b.r2.7DG1337200.2.CDS"/>
    </source>
</evidence>
<dbReference type="Proteomes" id="UP001732700">
    <property type="component" value="Chromosome 7D"/>
</dbReference>
<dbReference type="EnsemblPlants" id="AVESA.00010b.r2.7DG1337200.2">
    <property type="protein sequence ID" value="AVESA.00010b.r2.7DG1337200.2.CDS"/>
    <property type="gene ID" value="AVESA.00010b.r2.7DG1337200"/>
</dbReference>
<protein>
    <submittedName>
        <fullName evidence="1">Uncharacterized protein</fullName>
    </submittedName>
</protein>
<accession>A0ACD6A965</accession>
<proteinExistence type="predicted"/>
<reference evidence="1" key="1">
    <citation type="submission" date="2021-05" db="EMBL/GenBank/DDBJ databases">
        <authorList>
            <person name="Scholz U."/>
            <person name="Mascher M."/>
            <person name="Fiebig A."/>
        </authorList>
    </citation>
    <scope>NUCLEOTIDE SEQUENCE [LARGE SCALE GENOMIC DNA]</scope>
</reference>
<keyword evidence="2" id="KW-1185">Reference proteome</keyword>
<organism evidence="1 2">
    <name type="scientific">Avena sativa</name>
    <name type="common">Oat</name>
    <dbReference type="NCBI Taxonomy" id="4498"/>
    <lineage>
        <taxon>Eukaryota</taxon>
        <taxon>Viridiplantae</taxon>
        <taxon>Streptophyta</taxon>
        <taxon>Embryophyta</taxon>
        <taxon>Tracheophyta</taxon>
        <taxon>Spermatophyta</taxon>
        <taxon>Magnoliopsida</taxon>
        <taxon>Liliopsida</taxon>
        <taxon>Poales</taxon>
        <taxon>Poaceae</taxon>
        <taxon>BOP clade</taxon>
        <taxon>Pooideae</taxon>
        <taxon>Poodae</taxon>
        <taxon>Poeae</taxon>
        <taxon>Poeae Chloroplast Group 1 (Aveneae type)</taxon>
        <taxon>Aveninae</taxon>
        <taxon>Avena</taxon>
    </lineage>
</organism>
<name>A0ACD6A965_AVESA</name>
<reference evidence="1" key="2">
    <citation type="submission" date="2025-09" db="UniProtKB">
        <authorList>
            <consortium name="EnsemblPlants"/>
        </authorList>
    </citation>
    <scope>IDENTIFICATION</scope>
</reference>
<sequence length="380" mass="43018">MAEWSDLPMDFVRVVADLLLATSDVDASLDMRAVCHNWRVAVPKPTPLGAGDDLRFRPRDWVMLDLEDPKDGGDDDRLFLHLSTGRFLRRRIPLFGHGKYRLLGASDGLLLLASVKAGLHTAMLVNPFTRDMLPFAAPIPQEKSLRIAAAAGINPNLFFSFEDWCSQRIDIVYCADAASQLWPVLLESWECDYFFYKSVVSYAGDLYLVDFDGKLLKIVGTAPDYHDELIDKSLDDDILYYDELIEKSLNNDPVQLFLVVSAGELLLVKLKLMKPNRMCVRGTEKESIQVYRVNLGQKLLEPVTNIGSRVLFLADRSLSLDVDGNWPNKSVVDGNWLNSLDRNCIYYSIDGYSTDHINRRSSWNTVSAFPTKERKLNVCQ</sequence>
<evidence type="ECO:0000313" key="2">
    <source>
        <dbReference type="Proteomes" id="UP001732700"/>
    </source>
</evidence>